<keyword evidence="3" id="KW-0464">Manganese</keyword>
<dbReference type="SUPFAM" id="SSF52768">
    <property type="entry name" value="Arginase/deacetylase"/>
    <property type="match status" value="1"/>
</dbReference>
<comment type="caution">
    <text evidence="5">The sequence shown here is derived from an EMBL/GenBank/DDBJ whole genome shotgun (WGS) entry which is preliminary data.</text>
</comment>
<reference evidence="5 6" key="1">
    <citation type="submission" date="2019-08" db="EMBL/GenBank/DDBJ databases">
        <title>In-depth cultivation of the pig gut microbiome towards novel bacterial diversity and tailored functional studies.</title>
        <authorList>
            <person name="Wylensek D."/>
            <person name="Hitch T.C.A."/>
            <person name="Clavel T."/>
        </authorList>
    </citation>
    <scope>NUCLEOTIDE SEQUENCE [LARGE SCALE GENOMIC DNA]</scope>
    <source>
        <strain evidence="5 6">Oil+RF-744-GAM-WT-6</strain>
    </source>
</reference>
<comment type="similarity">
    <text evidence="4">Belongs to the arginase family.</text>
</comment>
<keyword evidence="1" id="KW-0479">Metal-binding</keyword>
<dbReference type="InterPro" id="IPR023696">
    <property type="entry name" value="Ureohydrolase_dom_sf"/>
</dbReference>
<gene>
    <name evidence="5" type="ORF">FYJ51_10480</name>
</gene>
<protein>
    <submittedName>
        <fullName evidence="5">Arginase family protein</fullName>
    </submittedName>
</protein>
<evidence type="ECO:0000256" key="2">
    <source>
        <dbReference type="ARBA" id="ARBA00022801"/>
    </source>
</evidence>
<dbReference type="PROSITE" id="PS51409">
    <property type="entry name" value="ARGINASE_2"/>
    <property type="match status" value="1"/>
</dbReference>
<dbReference type="EMBL" id="VUMN01000028">
    <property type="protein sequence ID" value="MSS59317.1"/>
    <property type="molecule type" value="Genomic_DNA"/>
</dbReference>
<dbReference type="GO" id="GO:0030145">
    <property type="term" value="F:manganese ion binding"/>
    <property type="evidence" value="ECO:0007669"/>
    <property type="project" value="TreeGrafter"/>
</dbReference>
<dbReference type="Proteomes" id="UP000461880">
    <property type="component" value="Unassembled WGS sequence"/>
</dbReference>
<organism evidence="5 6">
    <name type="scientific">Stecheria intestinalis</name>
    <dbReference type="NCBI Taxonomy" id="2606630"/>
    <lineage>
        <taxon>Bacteria</taxon>
        <taxon>Bacillati</taxon>
        <taxon>Bacillota</taxon>
        <taxon>Erysipelotrichia</taxon>
        <taxon>Erysipelotrichales</taxon>
        <taxon>Erysipelotrichaceae</taxon>
        <taxon>Stecheria</taxon>
    </lineage>
</organism>
<dbReference type="InterPro" id="IPR006035">
    <property type="entry name" value="Ureohydrolase"/>
</dbReference>
<evidence type="ECO:0000313" key="5">
    <source>
        <dbReference type="EMBL" id="MSS59317.1"/>
    </source>
</evidence>
<dbReference type="AlphaFoldDB" id="A0A7X2NTQ6"/>
<evidence type="ECO:0000256" key="4">
    <source>
        <dbReference type="PROSITE-ProRule" id="PRU00742"/>
    </source>
</evidence>
<keyword evidence="2" id="KW-0378">Hydrolase</keyword>
<dbReference type="Gene3D" id="3.40.800.10">
    <property type="entry name" value="Ureohydrolase domain"/>
    <property type="match status" value="1"/>
</dbReference>
<proteinExistence type="inferred from homology"/>
<name>A0A7X2NTQ6_9FIRM</name>
<sequence>MKKHLNLVFPQWQGNGQDLTVYDSTYYFMKNYMGSLDTITIPVTTDLISPVNHGTKGYADILFQHKLVQNKLESIRPDTIFLVGGSSDSDLACAAYLNTLCRKDFAEVFLESHSGLDNPKYTVSELYHGMALRTLCGHGTPELWQTLPSVLNPNQVLLCTTRGVNLSEKRFIDYHHIDHIQSRTLEKDPGIVAELLRQRSFRNVFLHISLDCLDPNEFRLTQYPENSGISISALMGIVSSVSASCNVVGMSITQYTGGPDDRDEEFLKELVRIGSSL</sequence>
<dbReference type="PANTHER" id="PTHR43782:SF3">
    <property type="entry name" value="ARGINASE"/>
    <property type="match status" value="1"/>
</dbReference>
<keyword evidence="6" id="KW-1185">Reference proteome</keyword>
<dbReference type="GO" id="GO:0004053">
    <property type="term" value="F:arginase activity"/>
    <property type="evidence" value="ECO:0007669"/>
    <property type="project" value="TreeGrafter"/>
</dbReference>
<dbReference type="GO" id="GO:0005829">
    <property type="term" value="C:cytosol"/>
    <property type="evidence" value="ECO:0007669"/>
    <property type="project" value="TreeGrafter"/>
</dbReference>
<dbReference type="PANTHER" id="PTHR43782">
    <property type="entry name" value="ARGINASE"/>
    <property type="match status" value="1"/>
</dbReference>
<evidence type="ECO:0000256" key="1">
    <source>
        <dbReference type="ARBA" id="ARBA00022723"/>
    </source>
</evidence>
<evidence type="ECO:0000256" key="3">
    <source>
        <dbReference type="ARBA" id="ARBA00023211"/>
    </source>
</evidence>
<dbReference type="RefSeq" id="WP_105303252.1">
    <property type="nucleotide sequence ID" value="NZ_JAQXPC010000051.1"/>
</dbReference>
<dbReference type="CDD" id="cd09999">
    <property type="entry name" value="Arginase-like_1"/>
    <property type="match status" value="1"/>
</dbReference>
<accession>A0A7X2NTQ6</accession>
<evidence type="ECO:0000313" key="6">
    <source>
        <dbReference type="Proteomes" id="UP000461880"/>
    </source>
</evidence>
<dbReference type="Pfam" id="PF00491">
    <property type="entry name" value="Arginase"/>
    <property type="match status" value="1"/>
</dbReference>